<proteinExistence type="predicted"/>
<organism evidence="1 2">
    <name type="scientific">Amycolatopsis albidoflavus</name>
    <dbReference type="NCBI Taxonomy" id="102226"/>
    <lineage>
        <taxon>Bacteria</taxon>
        <taxon>Bacillati</taxon>
        <taxon>Actinomycetota</taxon>
        <taxon>Actinomycetes</taxon>
        <taxon>Pseudonocardiales</taxon>
        <taxon>Pseudonocardiaceae</taxon>
        <taxon>Amycolatopsis</taxon>
    </lineage>
</organism>
<reference evidence="2" key="1">
    <citation type="journal article" date="2019" name="Int. J. Syst. Evol. Microbiol.">
        <title>The Global Catalogue of Microorganisms (GCM) 10K type strain sequencing project: providing services to taxonomists for standard genome sequencing and annotation.</title>
        <authorList>
            <consortium name="The Broad Institute Genomics Platform"/>
            <consortium name="The Broad Institute Genome Sequencing Center for Infectious Disease"/>
            <person name="Wu L."/>
            <person name="Ma J."/>
        </authorList>
    </citation>
    <scope>NUCLEOTIDE SEQUENCE [LARGE SCALE GENOMIC DNA]</scope>
    <source>
        <strain evidence="2">CGMCC 4.7638</strain>
    </source>
</reference>
<dbReference type="RefSeq" id="WP_344276113.1">
    <property type="nucleotide sequence ID" value="NZ_BAAAHV010000012.1"/>
</dbReference>
<accession>A0ABW5I7S6</accession>
<evidence type="ECO:0000313" key="2">
    <source>
        <dbReference type="Proteomes" id="UP001597542"/>
    </source>
</evidence>
<keyword evidence="2" id="KW-1185">Reference proteome</keyword>
<name>A0ABW5I7S6_9PSEU</name>
<gene>
    <name evidence="1" type="ORF">ACFSUT_31200</name>
</gene>
<dbReference type="EMBL" id="JBHUKQ010000015">
    <property type="protein sequence ID" value="MFD2484778.1"/>
    <property type="molecule type" value="Genomic_DNA"/>
</dbReference>
<protein>
    <submittedName>
        <fullName evidence="1">Uncharacterized protein</fullName>
    </submittedName>
</protein>
<dbReference type="Proteomes" id="UP001597542">
    <property type="component" value="Unassembled WGS sequence"/>
</dbReference>
<sequence>MSPHADEPIAPDLPQVEQLRVRTAAAERLAAPRNASLEEIADYAENLRIYIADFANDSYTQFTYPPKGLRYVTERVNHLAEALARAAAGYAHARSEDMDCPRIADDLAAQGWISRPDRTLDGTLPPIPLDELRDVRGYRRGFARGAETLTLWFTSPDSLAYAKSSTRGTLRTAADVRAVISG</sequence>
<evidence type="ECO:0000313" key="1">
    <source>
        <dbReference type="EMBL" id="MFD2484778.1"/>
    </source>
</evidence>
<comment type="caution">
    <text evidence="1">The sequence shown here is derived from an EMBL/GenBank/DDBJ whole genome shotgun (WGS) entry which is preliminary data.</text>
</comment>